<dbReference type="GO" id="GO:0005929">
    <property type="term" value="C:cilium"/>
    <property type="evidence" value="ECO:0007669"/>
    <property type="project" value="TreeGrafter"/>
</dbReference>
<organism evidence="3">
    <name type="scientific">Alexandrium monilatum</name>
    <dbReference type="NCBI Taxonomy" id="311494"/>
    <lineage>
        <taxon>Eukaryota</taxon>
        <taxon>Sar</taxon>
        <taxon>Alveolata</taxon>
        <taxon>Dinophyceae</taxon>
        <taxon>Gonyaulacales</taxon>
        <taxon>Pyrocystaceae</taxon>
        <taxon>Alexandrium</taxon>
    </lineage>
</organism>
<dbReference type="AlphaFoldDB" id="A0A7S4RMS9"/>
<evidence type="ECO:0000256" key="2">
    <source>
        <dbReference type="SAM" id="MobiDB-lite"/>
    </source>
</evidence>
<evidence type="ECO:0000313" key="3">
    <source>
        <dbReference type="EMBL" id="CAE4619765.1"/>
    </source>
</evidence>
<proteinExistence type="predicted"/>
<feature type="region of interest" description="Disordered" evidence="2">
    <location>
        <begin position="1"/>
        <end position="28"/>
    </location>
</feature>
<dbReference type="GO" id="GO:0035735">
    <property type="term" value="P:intraciliary transport involved in cilium assembly"/>
    <property type="evidence" value="ECO:0007669"/>
    <property type="project" value="TreeGrafter"/>
</dbReference>
<feature type="coiled-coil region" evidence="1">
    <location>
        <begin position="156"/>
        <end position="277"/>
    </location>
</feature>
<feature type="coiled-coil region" evidence="1">
    <location>
        <begin position="358"/>
        <end position="496"/>
    </location>
</feature>
<name>A0A7S4RMS9_9DINO</name>
<dbReference type="PANTHER" id="PTHR31432:SF0">
    <property type="entry name" value="INTRAFLAGELLAR TRANSPORT PROTEIN 74 HOMOLOG"/>
    <property type="match status" value="1"/>
</dbReference>
<dbReference type="EMBL" id="HBNR01054073">
    <property type="protein sequence ID" value="CAE4619765.1"/>
    <property type="molecule type" value="Transcribed_RNA"/>
</dbReference>
<accession>A0A7S4RMS9</accession>
<gene>
    <name evidence="3" type="ORF">AMON00008_LOCUS37967</name>
</gene>
<feature type="coiled-coil region" evidence="1">
    <location>
        <begin position="74"/>
        <end position="111"/>
    </location>
</feature>
<dbReference type="GO" id="GO:0048487">
    <property type="term" value="F:beta-tubulin binding"/>
    <property type="evidence" value="ECO:0007669"/>
    <property type="project" value="InterPro"/>
</dbReference>
<evidence type="ECO:0000256" key="1">
    <source>
        <dbReference type="SAM" id="Coils"/>
    </source>
</evidence>
<dbReference type="InterPro" id="IPR029602">
    <property type="entry name" value="IFT74"/>
</dbReference>
<keyword evidence="1" id="KW-0175">Coiled coil</keyword>
<reference evidence="3" key="1">
    <citation type="submission" date="2021-01" db="EMBL/GenBank/DDBJ databases">
        <authorList>
            <person name="Corre E."/>
            <person name="Pelletier E."/>
            <person name="Niang G."/>
            <person name="Scheremetjew M."/>
            <person name="Finn R."/>
            <person name="Kale V."/>
            <person name="Holt S."/>
            <person name="Cochrane G."/>
            <person name="Meng A."/>
            <person name="Brown T."/>
            <person name="Cohen L."/>
        </authorList>
    </citation>
    <scope>NUCLEOTIDE SEQUENCE</scope>
    <source>
        <strain evidence="3">CCMP3105</strain>
    </source>
</reference>
<dbReference type="PANTHER" id="PTHR31432">
    <property type="entry name" value="INTRAFLAGELLAR TRANSPORT PROTEIN 74 HOMOLOG"/>
    <property type="match status" value="1"/>
</dbReference>
<sequence>MPPQTGRMPTAAGQRMGTAMRTRQGTAQQQPIMGVGAVTDVKVNERPMTNQGVVGMKTGSMGPKRQIHDKTYYMVELRKKCQELVDEVALMNKEINDIKQNNQLYMNLEKRFDSLVSTVRTLEGDLADHNLATDKQRTSTQPEEVQHMCLLMKQQNDQQRAEVDEIFLEKRNHEEEIARMEKEIEGIARAAEDRLNELHPDQRREYEDLREESGRLGPEIQEAREELDQVNGRLNQLEGRLRSDMMRTRFQQLGTVRRELEERLDGLQQEVQECNLSIPEQRDILLTRVKNDNAEIVATEKGNSELKLDCERLRAQIKEVTEDAQAKKDEGSDQQKYEILFTKDQEMTQFIDSFPDAKTEEEKKLKEKQDAIVALLQNISKAIALPSDVTPESHLRDMEDELDFKSRQLQNSETTQNRLEAELAKREGELEKIESLDVKITMELQQVEAKVRQYENEIETKYDLVDQMRQKGQAHLGELEERKRHLETRSSALRQQVGFLKLRCDSKRQQLSDDQAAANLESQEQKIRQFGQTLYTLQSFISQKNSESNFQQSMASCLDMAGQINKLLQEQSGRPALCA</sequence>
<feature type="coiled-coil region" evidence="1">
    <location>
        <begin position="303"/>
        <end position="330"/>
    </location>
</feature>
<protein>
    <recommendedName>
        <fullName evidence="4">Intraflagellar transport protein 74 homolog</fullName>
    </recommendedName>
</protein>
<dbReference type="GO" id="GO:0030992">
    <property type="term" value="C:intraciliary transport particle B"/>
    <property type="evidence" value="ECO:0007669"/>
    <property type="project" value="InterPro"/>
</dbReference>
<evidence type="ECO:0008006" key="4">
    <source>
        <dbReference type="Google" id="ProtNLM"/>
    </source>
</evidence>